<protein>
    <submittedName>
        <fullName evidence="2">Uncharacterized protein</fullName>
    </submittedName>
</protein>
<proteinExistence type="predicted"/>
<keyword evidence="3" id="KW-1185">Reference proteome</keyword>
<dbReference type="RefSeq" id="WP_346148020.1">
    <property type="nucleotide sequence ID" value="NZ_BAAAUA010000043.1"/>
</dbReference>
<comment type="caution">
    <text evidence="2">The sequence shown here is derived from an EMBL/GenBank/DDBJ whole genome shotgun (WGS) entry which is preliminary data.</text>
</comment>
<dbReference type="Proteomes" id="UP001596066">
    <property type="component" value="Unassembled WGS sequence"/>
</dbReference>
<sequence length="49" mass="4947">MAALGRLRRARALALALARTVRRLSGSPPLHAVAAPAPAGPPGRMPVGP</sequence>
<name>A0ABW0VN55_9ACTN</name>
<accession>A0ABW0VN55</accession>
<reference evidence="3" key="1">
    <citation type="journal article" date="2019" name="Int. J. Syst. Evol. Microbiol.">
        <title>The Global Catalogue of Microorganisms (GCM) 10K type strain sequencing project: providing services to taxonomists for standard genome sequencing and annotation.</title>
        <authorList>
            <consortium name="The Broad Institute Genomics Platform"/>
            <consortium name="The Broad Institute Genome Sequencing Center for Infectious Disease"/>
            <person name="Wu L."/>
            <person name="Ma J."/>
        </authorList>
    </citation>
    <scope>NUCLEOTIDE SEQUENCE [LARGE SCALE GENOMIC DNA]</scope>
    <source>
        <strain evidence="3">CGMCC 4.1622</strain>
    </source>
</reference>
<evidence type="ECO:0000313" key="3">
    <source>
        <dbReference type="Proteomes" id="UP001596066"/>
    </source>
</evidence>
<feature type="region of interest" description="Disordered" evidence="1">
    <location>
        <begin position="27"/>
        <end position="49"/>
    </location>
</feature>
<evidence type="ECO:0000256" key="1">
    <source>
        <dbReference type="SAM" id="MobiDB-lite"/>
    </source>
</evidence>
<dbReference type="EMBL" id="JBHSOC010000119">
    <property type="protein sequence ID" value="MFC5646898.1"/>
    <property type="molecule type" value="Genomic_DNA"/>
</dbReference>
<feature type="compositionally biased region" description="Low complexity" evidence="1">
    <location>
        <begin position="28"/>
        <end position="37"/>
    </location>
</feature>
<feature type="compositionally biased region" description="Pro residues" evidence="1">
    <location>
        <begin position="38"/>
        <end position="49"/>
    </location>
</feature>
<evidence type="ECO:0000313" key="2">
    <source>
        <dbReference type="EMBL" id="MFC5646898.1"/>
    </source>
</evidence>
<organism evidence="2 3">
    <name type="scientific">Kitasatospora cinereorecta</name>
    <dbReference type="NCBI Taxonomy" id="285560"/>
    <lineage>
        <taxon>Bacteria</taxon>
        <taxon>Bacillati</taxon>
        <taxon>Actinomycetota</taxon>
        <taxon>Actinomycetes</taxon>
        <taxon>Kitasatosporales</taxon>
        <taxon>Streptomycetaceae</taxon>
        <taxon>Kitasatospora</taxon>
    </lineage>
</organism>
<gene>
    <name evidence="2" type="ORF">ACFPZF_36850</name>
</gene>